<dbReference type="EnsemblPlants" id="KEH41741">
    <property type="protein sequence ID" value="KEH41741"/>
    <property type="gene ID" value="MTR_1g054385"/>
</dbReference>
<evidence type="ECO:0000313" key="4">
    <source>
        <dbReference type="Proteomes" id="UP000002051"/>
    </source>
</evidence>
<dbReference type="EMBL" id="CM001217">
    <property type="protein sequence ID" value="KEH41741.1"/>
    <property type="molecule type" value="Genomic_DNA"/>
</dbReference>
<evidence type="ECO:0000256" key="1">
    <source>
        <dbReference type="SAM" id="Coils"/>
    </source>
</evidence>
<sequence>MAMVRLVVGKEVFEIFVGFILKDVNICGPDAIGELKGRMDSKSVKDLPERPSYRKRKAGYVGKSLQETSSATPAKTGDGTSIWDDNFPFGDFVDKHFNMKTDYSAFEAWELENCAQVMLENSVQSVVFVRCMGKKVCDLEKKNKAYVEENTELRNKLSESEKNVDKLEKNLEELSLEKSRSMVKEEDLAEENSKMKIKLLIKEDMIDKLKGVIEDLKAEIEEVKAEIPVQYNAGFDKAVKQILVSISELKH</sequence>
<dbReference type="Proteomes" id="UP000002051">
    <property type="component" value="Unassembled WGS sequence"/>
</dbReference>
<evidence type="ECO:0000313" key="2">
    <source>
        <dbReference type="EMBL" id="KEH41741.1"/>
    </source>
</evidence>
<name>A0A072VJF9_MEDTR</name>
<dbReference type="HOGENOM" id="CLU_1216341_0_0_1"/>
<gene>
    <name evidence="2" type="ordered locus">MTR_1g054385</name>
</gene>
<keyword evidence="1" id="KW-0175">Coiled coil</keyword>
<keyword evidence="4" id="KW-1185">Reference proteome</keyword>
<protein>
    <submittedName>
        <fullName evidence="2 3">Uncharacterized protein</fullName>
    </submittedName>
</protein>
<feature type="coiled-coil region" evidence="1">
    <location>
        <begin position="143"/>
        <end position="233"/>
    </location>
</feature>
<dbReference type="AlphaFoldDB" id="A0A072VJF9"/>
<proteinExistence type="predicted"/>
<organism evidence="2 4">
    <name type="scientific">Medicago truncatula</name>
    <name type="common">Barrel medic</name>
    <name type="synonym">Medicago tribuloides</name>
    <dbReference type="NCBI Taxonomy" id="3880"/>
    <lineage>
        <taxon>Eukaryota</taxon>
        <taxon>Viridiplantae</taxon>
        <taxon>Streptophyta</taxon>
        <taxon>Embryophyta</taxon>
        <taxon>Tracheophyta</taxon>
        <taxon>Spermatophyta</taxon>
        <taxon>Magnoliopsida</taxon>
        <taxon>eudicotyledons</taxon>
        <taxon>Gunneridae</taxon>
        <taxon>Pentapetalae</taxon>
        <taxon>rosids</taxon>
        <taxon>fabids</taxon>
        <taxon>Fabales</taxon>
        <taxon>Fabaceae</taxon>
        <taxon>Papilionoideae</taxon>
        <taxon>50 kb inversion clade</taxon>
        <taxon>NPAAA clade</taxon>
        <taxon>Hologalegina</taxon>
        <taxon>IRL clade</taxon>
        <taxon>Trifolieae</taxon>
        <taxon>Medicago</taxon>
    </lineage>
</organism>
<reference evidence="3" key="3">
    <citation type="submission" date="2015-04" db="UniProtKB">
        <authorList>
            <consortium name="EnsemblPlants"/>
        </authorList>
    </citation>
    <scope>IDENTIFICATION</scope>
    <source>
        <strain evidence="3">cv. Jemalong A17</strain>
    </source>
</reference>
<reference evidence="2 4" key="1">
    <citation type="journal article" date="2011" name="Nature">
        <title>The Medicago genome provides insight into the evolution of rhizobial symbioses.</title>
        <authorList>
            <person name="Young N.D."/>
            <person name="Debelle F."/>
            <person name="Oldroyd G.E."/>
            <person name="Geurts R."/>
            <person name="Cannon S.B."/>
            <person name="Udvardi M.K."/>
            <person name="Benedito V.A."/>
            <person name="Mayer K.F."/>
            <person name="Gouzy J."/>
            <person name="Schoof H."/>
            <person name="Van de Peer Y."/>
            <person name="Proost S."/>
            <person name="Cook D.R."/>
            <person name="Meyers B.C."/>
            <person name="Spannagl M."/>
            <person name="Cheung F."/>
            <person name="De Mita S."/>
            <person name="Krishnakumar V."/>
            <person name="Gundlach H."/>
            <person name="Zhou S."/>
            <person name="Mudge J."/>
            <person name="Bharti A.K."/>
            <person name="Murray J.D."/>
            <person name="Naoumkina M.A."/>
            <person name="Rosen B."/>
            <person name="Silverstein K.A."/>
            <person name="Tang H."/>
            <person name="Rombauts S."/>
            <person name="Zhao P.X."/>
            <person name="Zhou P."/>
            <person name="Barbe V."/>
            <person name="Bardou P."/>
            <person name="Bechner M."/>
            <person name="Bellec A."/>
            <person name="Berger A."/>
            <person name="Berges H."/>
            <person name="Bidwell S."/>
            <person name="Bisseling T."/>
            <person name="Choisne N."/>
            <person name="Couloux A."/>
            <person name="Denny R."/>
            <person name="Deshpande S."/>
            <person name="Dai X."/>
            <person name="Doyle J.J."/>
            <person name="Dudez A.M."/>
            <person name="Farmer A.D."/>
            <person name="Fouteau S."/>
            <person name="Franken C."/>
            <person name="Gibelin C."/>
            <person name="Gish J."/>
            <person name="Goldstein S."/>
            <person name="Gonzalez A.J."/>
            <person name="Green P.J."/>
            <person name="Hallab A."/>
            <person name="Hartog M."/>
            <person name="Hua A."/>
            <person name="Humphray S.J."/>
            <person name="Jeong D.H."/>
            <person name="Jing Y."/>
            <person name="Jocker A."/>
            <person name="Kenton S.M."/>
            <person name="Kim D.J."/>
            <person name="Klee K."/>
            <person name="Lai H."/>
            <person name="Lang C."/>
            <person name="Lin S."/>
            <person name="Macmil S.L."/>
            <person name="Magdelenat G."/>
            <person name="Matthews L."/>
            <person name="McCorrison J."/>
            <person name="Monaghan E.L."/>
            <person name="Mun J.H."/>
            <person name="Najar F.Z."/>
            <person name="Nicholson C."/>
            <person name="Noirot C."/>
            <person name="O'Bleness M."/>
            <person name="Paule C.R."/>
            <person name="Poulain J."/>
            <person name="Prion F."/>
            <person name="Qin B."/>
            <person name="Qu C."/>
            <person name="Retzel E.F."/>
            <person name="Riddle C."/>
            <person name="Sallet E."/>
            <person name="Samain S."/>
            <person name="Samson N."/>
            <person name="Sanders I."/>
            <person name="Saurat O."/>
            <person name="Scarpelli C."/>
            <person name="Schiex T."/>
            <person name="Segurens B."/>
            <person name="Severin A.J."/>
            <person name="Sherrier D.J."/>
            <person name="Shi R."/>
            <person name="Sims S."/>
            <person name="Singer S.R."/>
            <person name="Sinharoy S."/>
            <person name="Sterck L."/>
            <person name="Viollet A."/>
            <person name="Wang B.B."/>
            <person name="Wang K."/>
            <person name="Wang M."/>
            <person name="Wang X."/>
            <person name="Warfsmann J."/>
            <person name="Weissenbach J."/>
            <person name="White D.D."/>
            <person name="White J.D."/>
            <person name="Wiley G.B."/>
            <person name="Wincker P."/>
            <person name="Xing Y."/>
            <person name="Yang L."/>
            <person name="Yao Z."/>
            <person name="Ying F."/>
            <person name="Zhai J."/>
            <person name="Zhou L."/>
            <person name="Zuber A."/>
            <person name="Denarie J."/>
            <person name="Dixon R.A."/>
            <person name="May G.D."/>
            <person name="Schwartz D.C."/>
            <person name="Rogers J."/>
            <person name="Quetier F."/>
            <person name="Town C.D."/>
            <person name="Roe B.A."/>
        </authorList>
    </citation>
    <scope>NUCLEOTIDE SEQUENCE [LARGE SCALE GENOMIC DNA]</scope>
    <source>
        <strain evidence="2">A17</strain>
        <strain evidence="3 4">cv. Jemalong A17</strain>
    </source>
</reference>
<accession>A0A072VJF9</accession>
<evidence type="ECO:0000313" key="3">
    <source>
        <dbReference type="EnsemblPlants" id="KEH41741"/>
    </source>
</evidence>
<reference evidence="2 4" key="2">
    <citation type="journal article" date="2014" name="BMC Genomics">
        <title>An improved genome release (version Mt4.0) for the model legume Medicago truncatula.</title>
        <authorList>
            <person name="Tang H."/>
            <person name="Krishnakumar V."/>
            <person name="Bidwell S."/>
            <person name="Rosen B."/>
            <person name="Chan A."/>
            <person name="Zhou S."/>
            <person name="Gentzbittel L."/>
            <person name="Childs K.L."/>
            <person name="Yandell M."/>
            <person name="Gundlach H."/>
            <person name="Mayer K.F."/>
            <person name="Schwartz D.C."/>
            <person name="Town C.D."/>
        </authorList>
    </citation>
    <scope>GENOME REANNOTATION</scope>
    <source>
        <strain evidence="2">A17</strain>
        <strain evidence="3 4">cv. Jemalong A17</strain>
    </source>
</reference>